<evidence type="ECO:0000256" key="5">
    <source>
        <dbReference type="ARBA" id="ARBA00022776"/>
    </source>
</evidence>
<gene>
    <name evidence="8" type="ORF">SISNIDRAFT_436787</name>
</gene>
<dbReference type="InterPro" id="IPR034085">
    <property type="entry name" value="TOG"/>
</dbReference>
<feature type="compositionally biased region" description="Low complexity" evidence="6">
    <location>
        <begin position="623"/>
        <end position="634"/>
    </location>
</feature>
<feature type="compositionally biased region" description="Low complexity" evidence="6">
    <location>
        <begin position="649"/>
        <end position="674"/>
    </location>
</feature>
<dbReference type="SUPFAM" id="SSF48371">
    <property type="entry name" value="ARM repeat"/>
    <property type="match status" value="1"/>
</dbReference>
<sequence>MSSEDDRIQTLITQCASTTEVDAKVEALNQLNLIFESGLEIAEHDGILNALKSCLRTANSHVSSAALVTTHSFVELFESNLGGHANAIAVRPVLGALLHTGGVVEKLGEAREKNRDKAQHILVILAGLASKASAGSLSSATRGKETGKGNETPLAVFERLFKENGLGSKVWRVREQCILTLVHIRRRHPTFPIRPFLTPLVEALEDSDGTVRECARHSVIEIFTAPSVADAARADLKREMAKKNVRKGIVEEVLAKVLGGGSSAQSEPIHEAAIPLPLSRSNTQRGTPRAPPIQAAQNERESSPSRPASRATEVPLPGASDSVSAIYIASAKDLEHEFQQMAPFFEGKETEQNWADRERSIVRIRGMLAGDVHVRYRDVFLAGLKSTLEKTLKTLTSLRTTVSSQTCSLYSELAVHLGTSMDAFLDVLLNPLLRMSALTKKITAAQSQASVTALISNTSASPKHWTHFLFEMMQERGIQARAYGIGHVKTYLSVHGAKSKHIIESSGGLDNLDKAIRKALSDTNPAVRDSARDCFWVYDGIWREKARAILDNLDPAGRKKLEAVCPNPDLAKELPLLITKESKKPSVAAAIAANRAKAKQIAASPPTLRHQATSTSHAKNTISSQSTRRSQSPSSSPPHVSPPTPMELSFTTQRSSRTVSSSGPFTAATTSSPASSPPTSPTVDRRKASSSFRRSVSSATRVSPSQGSPTKAPTSPRTPGHAKSSSVPSVVRSASETRPRDLWSSTASDRPQWNARAVSDTLSLSSDPDTSFNLINFSSPPQKFATRGPGGMHLIQPDPAIEEELRATSEQAEFAAAQFLDLSQTDKLTMEDLQPPLPIPVLGSASSPEERKVLVEPSAPFTPVKQIRSTTPSIWKIAQKFENSPVSGKKAVDMFATREKYHQTGWWLKKKTLEAALPLDSSSHDLQQQIAELQNCISTLEQGIAGIRELKKLIVLCRSHSKAAPVDSGLPSPPDTIVPGNSSPIGVSQASGLWEDGKSFDRLIASLVHYLDPQKSELELQYALILLWEMVEAQPAYLDGHEMELFEALFVVRYHKSHTILEATEAIYTEISQRTDPVYGLTTTSACLRQFHIRPPPATASPDQKIKSHAFGLRALSLFAVRLPPEVLEEELPRVKDIILEALVDKNSAVRSGVADFLVACQKVLRDEVRLFGIIGQLTDGQKNFLTYLFEKKGVRAGVDDGGR</sequence>
<comment type="subcellular location">
    <subcellularLocation>
        <location evidence="1">Cytoplasm</location>
        <location evidence="1">Cytoskeleton</location>
        <location evidence="1">Spindle</location>
    </subcellularLocation>
</comment>
<dbReference type="GO" id="GO:0051301">
    <property type="term" value="P:cell division"/>
    <property type="evidence" value="ECO:0007669"/>
    <property type="project" value="UniProtKB-KW"/>
</dbReference>
<dbReference type="InterPro" id="IPR024395">
    <property type="entry name" value="CLASP_N_dom"/>
</dbReference>
<dbReference type="EMBL" id="KV419396">
    <property type="protein sequence ID" value="KZS98009.1"/>
    <property type="molecule type" value="Genomic_DNA"/>
</dbReference>
<dbReference type="STRING" id="1314777.A0A164ZS97"/>
<evidence type="ECO:0000256" key="3">
    <source>
        <dbReference type="ARBA" id="ARBA00022618"/>
    </source>
</evidence>
<feature type="compositionally biased region" description="Polar residues" evidence="6">
    <location>
        <begin position="610"/>
        <end position="622"/>
    </location>
</feature>
<keyword evidence="3" id="KW-0132">Cell division</keyword>
<dbReference type="InterPro" id="IPR011989">
    <property type="entry name" value="ARM-like"/>
</dbReference>
<keyword evidence="5" id="KW-0131">Cell cycle</keyword>
<dbReference type="InterPro" id="IPR016024">
    <property type="entry name" value="ARM-type_fold"/>
</dbReference>
<dbReference type="PANTHER" id="PTHR21567">
    <property type="entry name" value="CLASP"/>
    <property type="match status" value="1"/>
</dbReference>
<dbReference type="OrthoDB" id="46159at2759"/>
<protein>
    <recommendedName>
        <fullName evidence="7">TOG domain-containing protein</fullName>
    </recommendedName>
</protein>
<reference evidence="8 9" key="1">
    <citation type="journal article" date="2016" name="Mol. Biol. Evol.">
        <title>Comparative Genomics of Early-Diverging Mushroom-Forming Fungi Provides Insights into the Origins of Lignocellulose Decay Capabilities.</title>
        <authorList>
            <person name="Nagy L.G."/>
            <person name="Riley R."/>
            <person name="Tritt A."/>
            <person name="Adam C."/>
            <person name="Daum C."/>
            <person name="Floudas D."/>
            <person name="Sun H."/>
            <person name="Yadav J.S."/>
            <person name="Pangilinan J."/>
            <person name="Larsson K.H."/>
            <person name="Matsuura K."/>
            <person name="Barry K."/>
            <person name="Labutti K."/>
            <person name="Kuo R."/>
            <person name="Ohm R.A."/>
            <person name="Bhattacharya S.S."/>
            <person name="Shirouzu T."/>
            <person name="Yoshinaga Y."/>
            <person name="Martin F.M."/>
            <person name="Grigoriev I.V."/>
            <person name="Hibbett D.S."/>
        </authorList>
    </citation>
    <scope>NUCLEOTIDE SEQUENCE [LARGE SCALE GENOMIC DNA]</scope>
    <source>
        <strain evidence="8 9">HHB9708</strain>
    </source>
</reference>
<dbReference type="GO" id="GO:0005815">
    <property type="term" value="C:microtubule organizing center"/>
    <property type="evidence" value="ECO:0007669"/>
    <property type="project" value="TreeGrafter"/>
</dbReference>
<dbReference type="Gene3D" id="1.25.10.10">
    <property type="entry name" value="Leucine-rich Repeat Variant"/>
    <property type="match status" value="2"/>
</dbReference>
<dbReference type="GO" id="GO:0008017">
    <property type="term" value="F:microtubule binding"/>
    <property type="evidence" value="ECO:0007669"/>
    <property type="project" value="TreeGrafter"/>
</dbReference>
<dbReference type="GO" id="GO:0005881">
    <property type="term" value="C:cytoplasmic microtubule"/>
    <property type="evidence" value="ECO:0007669"/>
    <property type="project" value="TreeGrafter"/>
</dbReference>
<comment type="similarity">
    <text evidence="2">Belongs to the CLASP family.</text>
</comment>
<feature type="region of interest" description="Disordered" evidence="6">
    <location>
        <begin position="273"/>
        <end position="317"/>
    </location>
</feature>
<accession>A0A164ZS97</accession>
<keyword evidence="4" id="KW-0493">Microtubule</keyword>
<organism evidence="8 9">
    <name type="scientific">Sistotremastrum niveocremeum HHB9708</name>
    <dbReference type="NCBI Taxonomy" id="1314777"/>
    <lineage>
        <taxon>Eukaryota</taxon>
        <taxon>Fungi</taxon>
        <taxon>Dikarya</taxon>
        <taxon>Basidiomycota</taxon>
        <taxon>Agaricomycotina</taxon>
        <taxon>Agaricomycetes</taxon>
        <taxon>Sistotremastrales</taxon>
        <taxon>Sistotremastraceae</taxon>
        <taxon>Sertulicium</taxon>
        <taxon>Sertulicium niveocremeum</taxon>
    </lineage>
</organism>
<feature type="region of interest" description="Disordered" evidence="6">
    <location>
        <begin position="599"/>
        <end position="754"/>
    </location>
</feature>
<evidence type="ECO:0000256" key="4">
    <source>
        <dbReference type="ARBA" id="ARBA00022701"/>
    </source>
</evidence>
<feature type="domain" description="TOG" evidence="7">
    <location>
        <begin position="1"/>
        <end position="263"/>
    </location>
</feature>
<evidence type="ECO:0000259" key="7">
    <source>
        <dbReference type="SMART" id="SM01349"/>
    </source>
</evidence>
<dbReference type="Pfam" id="PF12348">
    <property type="entry name" value="CLASP_N"/>
    <property type="match status" value="1"/>
</dbReference>
<keyword evidence="5" id="KW-0498">Mitosis</keyword>
<feature type="compositionally biased region" description="Low complexity" evidence="6">
    <location>
        <begin position="689"/>
        <end position="705"/>
    </location>
</feature>
<dbReference type="PANTHER" id="PTHR21567:SF9">
    <property type="entry name" value="CLIP-ASSOCIATING PROTEIN"/>
    <property type="match status" value="1"/>
</dbReference>
<evidence type="ECO:0000256" key="1">
    <source>
        <dbReference type="ARBA" id="ARBA00004186"/>
    </source>
</evidence>
<feature type="compositionally biased region" description="Low complexity" evidence="6">
    <location>
        <begin position="724"/>
        <end position="734"/>
    </location>
</feature>
<evidence type="ECO:0000256" key="6">
    <source>
        <dbReference type="SAM" id="MobiDB-lite"/>
    </source>
</evidence>
<dbReference type="Proteomes" id="UP000076722">
    <property type="component" value="Unassembled WGS sequence"/>
</dbReference>
<dbReference type="AlphaFoldDB" id="A0A164ZS97"/>
<name>A0A164ZS97_9AGAM</name>
<proteinExistence type="inferred from homology"/>
<feature type="domain" description="TOG" evidence="7">
    <location>
        <begin position="327"/>
        <end position="574"/>
    </location>
</feature>
<dbReference type="GO" id="GO:0005876">
    <property type="term" value="C:spindle microtubule"/>
    <property type="evidence" value="ECO:0007669"/>
    <property type="project" value="TreeGrafter"/>
</dbReference>
<evidence type="ECO:0000313" key="9">
    <source>
        <dbReference type="Proteomes" id="UP000076722"/>
    </source>
</evidence>
<feature type="compositionally biased region" description="Polar residues" evidence="6">
    <location>
        <begin position="706"/>
        <end position="717"/>
    </location>
</feature>
<evidence type="ECO:0000256" key="2">
    <source>
        <dbReference type="ARBA" id="ARBA00009549"/>
    </source>
</evidence>
<dbReference type="GO" id="GO:0090307">
    <property type="term" value="P:mitotic spindle assembly"/>
    <property type="evidence" value="ECO:0007669"/>
    <property type="project" value="TreeGrafter"/>
</dbReference>
<dbReference type="GO" id="GO:1990023">
    <property type="term" value="C:mitotic spindle midzone"/>
    <property type="evidence" value="ECO:0007669"/>
    <property type="project" value="TreeGrafter"/>
</dbReference>
<keyword evidence="9" id="KW-1185">Reference proteome</keyword>
<evidence type="ECO:0000313" key="8">
    <source>
        <dbReference type="EMBL" id="KZS98009.1"/>
    </source>
</evidence>
<dbReference type="SMART" id="SM01349">
    <property type="entry name" value="TOG"/>
    <property type="match status" value="2"/>
</dbReference>
<feature type="compositionally biased region" description="Pro residues" evidence="6">
    <location>
        <begin position="635"/>
        <end position="645"/>
    </location>
</feature>